<evidence type="ECO:0000313" key="2">
    <source>
        <dbReference type="Proteomes" id="UP001162992"/>
    </source>
</evidence>
<gene>
    <name evidence="1" type="ORF">O6H91_03G076100</name>
</gene>
<evidence type="ECO:0000313" key="1">
    <source>
        <dbReference type="EMBL" id="KAJ7562595.1"/>
    </source>
</evidence>
<dbReference type="Proteomes" id="UP001162992">
    <property type="component" value="Chromosome 3"/>
</dbReference>
<dbReference type="EMBL" id="CM055094">
    <property type="protein sequence ID" value="KAJ7562595.1"/>
    <property type="molecule type" value="Genomic_DNA"/>
</dbReference>
<sequence>MQRSSGPGGSGSSNGSSGKGSSNRNVAGASGSRVHRSPRAPLKTDGLASATSQRKSYELPEPRTPPGGRNPLGKHRLRAEGQRLKQEIHMLQEEFKAADKTPPASRACRELVEFMETCADPLLPVTTGPISAEWDRWFRQPVEPSQCCWCLGSFCLKSVN</sequence>
<proteinExistence type="predicted"/>
<protein>
    <submittedName>
        <fullName evidence="1">Uncharacterized protein</fullName>
    </submittedName>
</protein>
<accession>A0ACC2E897</accession>
<organism evidence="1 2">
    <name type="scientific">Diphasiastrum complanatum</name>
    <name type="common">Issler's clubmoss</name>
    <name type="synonym">Lycopodium complanatum</name>
    <dbReference type="NCBI Taxonomy" id="34168"/>
    <lineage>
        <taxon>Eukaryota</taxon>
        <taxon>Viridiplantae</taxon>
        <taxon>Streptophyta</taxon>
        <taxon>Embryophyta</taxon>
        <taxon>Tracheophyta</taxon>
        <taxon>Lycopodiopsida</taxon>
        <taxon>Lycopodiales</taxon>
        <taxon>Lycopodiaceae</taxon>
        <taxon>Lycopodioideae</taxon>
        <taxon>Diphasiastrum</taxon>
    </lineage>
</organism>
<comment type="caution">
    <text evidence="1">The sequence shown here is derived from an EMBL/GenBank/DDBJ whole genome shotgun (WGS) entry which is preliminary data.</text>
</comment>
<name>A0ACC2E897_DIPCM</name>
<keyword evidence="2" id="KW-1185">Reference proteome</keyword>
<reference evidence="2" key="1">
    <citation type="journal article" date="2024" name="Proc. Natl. Acad. Sci. U.S.A.">
        <title>Extraordinary preservation of gene collinearity over three hundred million years revealed in homosporous lycophytes.</title>
        <authorList>
            <person name="Li C."/>
            <person name="Wickell D."/>
            <person name="Kuo L.Y."/>
            <person name="Chen X."/>
            <person name="Nie B."/>
            <person name="Liao X."/>
            <person name="Peng D."/>
            <person name="Ji J."/>
            <person name="Jenkins J."/>
            <person name="Williams M."/>
            <person name="Shu S."/>
            <person name="Plott C."/>
            <person name="Barry K."/>
            <person name="Rajasekar S."/>
            <person name="Grimwood J."/>
            <person name="Han X."/>
            <person name="Sun S."/>
            <person name="Hou Z."/>
            <person name="He W."/>
            <person name="Dai G."/>
            <person name="Sun C."/>
            <person name="Schmutz J."/>
            <person name="Leebens-Mack J.H."/>
            <person name="Li F.W."/>
            <person name="Wang L."/>
        </authorList>
    </citation>
    <scope>NUCLEOTIDE SEQUENCE [LARGE SCALE GENOMIC DNA]</scope>
    <source>
        <strain evidence="2">cv. PW_Plant_1</strain>
    </source>
</reference>